<proteinExistence type="predicted"/>
<name>A0A8X6VYY7_TRICX</name>
<gene>
    <name evidence="1" type="primary">NCL1_53147</name>
    <name evidence="1" type="ORF">TNCV_2693241</name>
</gene>
<protein>
    <submittedName>
        <fullName evidence="1">HTH_Tnp_Tc3_2 domain-containing protein</fullName>
    </submittedName>
</protein>
<dbReference type="Proteomes" id="UP000887159">
    <property type="component" value="Unassembled WGS sequence"/>
</dbReference>
<comment type="caution">
    <text evidence="1">The sequence shown here is derived from an EMBL/GenBank/DDBJ whole genome shotgun (WGS) entry which is preliminary data.</text>
</comment>
<evidence type="ECO:0000313" key="1">
    <source>
        <dbReference type="EMBL" id="GFY25133.1"/>
    </source>
</evidence>
<evidence type="ECO:0000313" key="2">
    <source>
        <dbReference type="Proteomes" id="UP000887159"/>
    </source>
</evidence>
<dbReference type="EMBL" id="BMAU01021370">
    <property type="protein sequence ID" value="GFY25133.1"/>
    <property type="molecule type" value="Genomic_DNA"/>
</dbReference>
<keyword evidence="2" id="KW-1185">Reference proteome</keyword>
<reference evidence="1" key="1">
    <citation type="submission" date="2020-08" db="EMBL/GenBank/DDBJ databases">
        <title>Multicomponent nature underlies the extraordinary mechanical properties of spider dragline silk.</title>
        <authorList>
            <person name="Kono N."/>
            <person name="Nakamura H."/>
            <person name="Mori M."/>
            <person name="Yoshida Y."/>
            <person name="Ohtoshi R."/>
            <person name="Malay A.D."/>
            <person name="Moran D.A.P."/>
            <person name="Tomita M."/>
            <person name="Numata K."/>
            <person name="Arakawa K."/>
        </authorList>
    </citation>
    <scope>NUCLEOTIDE SEQUENCE</scope>
</reference>
<organism evidence="1 2">
    <name type="scientific">Trichonephila clavipes</name>
    <name type="common">Golden silk orbweaver</name>
    <name type="synonym">Nephila clavipes</name>
    <dbReference type="NCBI Taxonomy" id="2585209"/>
    <lineage>
        <taxon>Eukaryota</taxon>
        <taxon>Metazoa</taxon>
        <taxon>Ecdysozoa</taxon>
        <taxon>Arthropoda</taxon>
        <taxon>Chelicerata</taxon>
        <taxon>Arachnida</taxon>
        <taxon>Araneae</taxon>
        <taxon>Araneomorphae</taxon>
        <taxon>Entelegynae</taxon>
        <taxon>Araneoidea</taxon>
        <taxon>Nephilidae</taxon>
        <taxon>Trichonephila</taxon>
    </lineage>
</organism>
<sequence>MIVLRSLQRVKTNKSKFQLHIQHSNRAFGTSDRRAAISIQGAVQQIITVYCKQSCPNVPAYFEPAPPGAALWPVRHVLSISVYFDHEPDITHVSDFDNGRIGAYRDCGLSYLSIVPHVGRDPMTVSKIWNRWVQDGNTERRAGSTSTYHKQPSMVLMDRAATSRALSQELESFARQQVSARKVR</sequence>
<accession>A0A8X6VYY7</accession>
<dbReference type="AlphaFoldDB" id="A0A8X6VYY7"/>